<keyword evidence="2" id="KW-0547">Nucleotide-binding</keyword>
<dbReference type="CDD" id="cd03230">
    <property type="entry name" value="ABC_DR_subfamily_A"/>
    <property type="match status" value="1"/>
</dbReference>
<dbReference type="SMART" id="SM00382">
    <property type="entry name" value="AAA"/>
    <property type="match status" value="1"/>
</dbReference>
<evidence type="ECO:0000256" key="2">
    <source>
        <dbReference type="ARBA" id="ARBA00022741"/>
    </source>
</evidence>
<evidence type="ECO:0000256" key="1">
    <source>
        <dbReference type="ARBA" id="ARBA00022448"/>
    </source>
</evidence>
<dbReference type="SUPFAM" id="SSF52540">
    <property type="entry name" value="P-loop containing nucleoside triphosphate hydrolases"/>
    <property type="match status" value="1"/>
</dbReference>
<evidence type="ECO:0000313" key="6">
    <source>
        <dbReference type="Proteomes" id="UP001595829"/>
    </source>
</evidence>
<organism evidence="5 6">
    <name type="scientific">Streptomyces coeruleoprunus</name>
    <dbReference type="NCBI Taxonomy" id="285563"/>
    <lineage>
        <taxon>Bacteria</taxon>
        <taxon>Bacillati</taxon>
        <taxon>Actinomycetota</taxon>
        <taxon>Actinomycetes</taxon>
        <taxon>Kitasatosporales</taxon>
        <taxon>Streptomycetaceae</taxon>
        <taxon>Streptomyces</taxon>
    </lineage>
</organism>
<accession>A0ABV9XLZ7</accession>
<comment type="caution">
    <text evidence="5">The sequence shown here is derived from an EMBL/GenBank/DDBJ whole genome shotgun (WGS) entry which is preliminary data.</text>
</comment>
<dbReference type="InterPro" id="IPR051782">
    <property type="entry name" value="ABC_Transporter_VariousFunc"/>
</dbReference>
<dbReference type="PANTHER" id="PTHR42939:SF1">
    <property type="entry name" value="ABC TRANSPORTER ATP-BINDING PROTEIN ALBC-RELATED"/>
    <property type="match status" value="1"/>
</dbReference>
<dbReference type="InterPro" id="IPR003593">
    <property type="entry name" value="AAA+_ATPase"/>
</dbReference>
<feature type="domain" description="ABC transporter" evidence="4">
    <location>
        <begin position="6"/>
        <end position="227"/>
    </location>
</feature>
<dbReference type="EMBL" id="JBHSJD010000018">
    <property type="protein sequence ID" value="MFC5025180.1"/>
    <property type="molecule type" value="Genomic_DNA"/>
</dbReference>
<dbReference type="PROSITE" id="PS00211">
    <property type="entry name" value="ABC_TRANSPORTER_1"/>
    <property type="match status" value="1"/>
</dbReference>
<gene>
    <name evidence="5" type="ORF">ACFPM3_23925</name>
</gene>
<dbReference type="InterPro" id="IPR027417">
    <property type="entry name" value="P-loop_NTPase"/>
</dbReference>
<proteinExistence type="predicted"/>
<protein>
    <submittedName>
        <fullName evidence="5">ABC transporter ATP-binding protein</fullName>
    </submittedName>
</protein>
<evidence type="ECO:0000259" key="4">
    <source>
        <dbReference type="PROSITE" id="PS50893"/>
    </source>
</evidence>
<evidence type="ECO:0000256" key="3">
    <source>
        <dbReference type="ARBA" id="ARBA00022840"/>
    </source>
</evidence>
<dbReference type="Proteomes" id="UP001595829">
    <property type="component" value="Unassembled WGS sequence"/>
</dbReference>
<dbReference type="InterPro" id="IPR017871">
    <property type="entry name" value="ABC_transporter-like_CS"/>
</dbReference>
<evidence type="ECO:0000313" key="5">
    <source>
        <dbReference type="EMBL" id="MFC5025180.1"/>
    </source>
</evidence>
<dbReference type="PANTHER" id="PTHR42939">
    <property type="entry name" value="ABC TRANSPORTER ATP-BINDING PROTEIN ALBC-RELATED"/>
    <property type="match status" value="1"/>
</dbReference>
<sequence length="298" mass="31395">MTPTAFEAHGLAHRYRGKPALEDCTFRLAAGHVCALVGPNGAGKSTLLALAAGLLRPTRGTVRVLGTDPASARERLAYVAQDKPLYPQLTVGETLRLGGELNPGRWDARAAADIAAPLDRAARVRSLSGGQRTRLALALALGKRPELLLLDEPMADLDPLARHQLMGALMADAAERGTTVVMSSHILTELEGACDHLLLVDGGRVRLGGPVDDLLTAHTLVTGPAAEADEALSPYTVVETRTTGRQASALIRRESGAVPPPASWQAAEPTLEELLLSHLRSPGAPALLMDQPERKTAA</sequence>
<dbReference type="PROSITE" id="PS50893">
    <property type="entry name" value="ABC_TRANSPORTER_2"/>
    <property type="match status" value="1"/>
</dbReference>
<dbReference type="RefSeq" id="WP_380841253.1">
    <property type="nucleotide sequence ID" value="NZ_JBHMCZ010000018.1"/>
</dbReference>
<dbReference type="Gene3D" id="3.40.50.300">
    <property type="entry name" value="P-loop containing nucleotide triphosphate hydrolases"/>
    <property type="match status" value="1"/>
</dbReference>
<name>A0ABV9XLZ7_9ACTN</name>
<dbReference type="Pfam" id="PF00005">
    <property type="entry name" value="ABC_tran"/>
    <property type="match status" value="1"/>
</dbReference>
<keyword evidence="6" id="KW-1185">Reference proteome</keyword>
<keyword evidence="3 5" id="KW-0067">ATP-binding</keyword>
<reference evidence="6" key="1">
    <citation type="journal article" date="2019" name="Int. J. Syst. Evol. Microbiol.">
        <title>The Global Catalogue of Microorganisms (GCM) 10K type strain sequencing project: providing services to taxonomists for standard genome sequencing and annotation.</title>
        <authorList>
            <consortium name="The Broad Institute Genomics Platform"/>
            <consortium name="The Broad Institute Genome Sequencing Center for Infectious Disease"/>
            <person name="Wu L."/>
            <person name="Ma J."/>
        </authorList>
    </citation>
    <scope>NUCLEOTIDE SEQUENCE [LARGE SCALE GENOMIC DNA]</scope>
    <source>
        <strain evidence="6">CGMCC 4.1648</strain>
    </source>
</reference>
<keyword evidence="1" id="KW-0813">Transport</keyword>
<dbReference type="InterPro" id="IPR003439">
    <property type="entry name" value="ABC_transporter-like_ATP-bd"/>
</dbReference>
<dbReference type="GO" id="GO:0005524">
    <property type="term" value="F:ATP binding"/>
    <property type="evidence" value="ECO:0007669"/>
    <property type="project" value="UniProtKB-KW"/>
</dbReference>